<proteinExistence type="predicted"/>
<comment type="caution">
    <text evidence="2">The sequence shown here is derived from an EMBL/GenBank/DDBJ whole genome shotgun (WGS) entry which is preliminary data.</text>
</comment>
<accession>A0A6G4WV75</accession>
<evidence type="ECO:0000259" key="1">
    <source>
        <dbReference type="Pfam" id="PF12323"/>
    </source>
</evidence>
<feature type="domain" description="Transposase putative helix-turn-helix" evidence="1">
    <location>
        <begin position="1"/>
        <end position="36"/>
    </location>
</feature>
<feature type="non-terminal residue" evidence="2">
    <location>
        <position position="36"/>
    </location>
</feature>
<name>A0A6G4WV75_9ACTN</name>
<dbReference type="AlphaFoldDB" id="A0A6G4WV75"/>
<dbReference type="EMBL" id="JAAKZZ010000824">
    <property type="protein sequence ID" value="NGO73649.1"/>
    <property type="molecule type" value="Genomic_DNA"/>
</dbReference>
<evidence type="ECO:0000313" key="3">
    <source>
        <dbReference type="EMBL" id="NGO73649.1"/>
    </source>
</evidence>
<dbReference type="Pfam" id="PF12323">
    <property type="entry name" value="HTH_OrfB_IS605"/>
    <property type="match status" value="1"/>
</dbReference>
<evidence type="ECO:0000313" key="2">
    <source>
        <dbReference type="EMBL" id="NGO69125.1"/>
    </source>
</evidence>
<reference evidence="2 4" key="1">
    <citation type="submission" date="2020-02" db="EMBL/GenBank/DDBJ databases">
        <title>Whole-genome analyses of novel actinobacteria.</title>
        <authorList>
            <person name="Sahin N."/>
            <person name="Tatar D."/>
        </authorList>
    </citation>
    <scope>NUCLEOTIDE SEQUENCE [LARGE SCALE GENOMIC DNA]</scope>
    <source>
        <strain evidence="2 4">SB3404</strain>
    </source>
</reference>
<sequence>MLSGRRYRLALTPEQAEMCEEFGNICRSVWNTALHQ</sequence>
<dbReference type="EMBL" id="JAAKZZ010000097">
    <property type="protein sequence ID" value="NGO69125.1"/>
    <property type="molecule type" value="Genomic_DNA"/>
</dbReference>
<dbReference type="Proteomes" id="UP000477722">
    <property type="component" value="Unassembled WGS sequence"/>
</dbReference>
<organism evidence="2 4">
    <name type="scientific">Streptomyces boncukensis</name>
    <dbReference type="NCBI Taxonomy" id="2711219"/>
    <lineage>
        <taxon>Bacteria</taxon>
        <taxon>Bacillati</taxon>
        <taxon>Actinomycetota</taxon>
        <taxon>Actinomycetes</taxon>
        <taxon>Kitasatosporales</taxon>
        <taxon>Streptomycetaceae</taxon>
        <taxon>Streptomyces</taxon>
    </lineage>
</organism>
<dbReference type="InterPro" id="IPR021027">
    <property type="entry name" value="Transposase_put_HTH"/>
</dbReference>
<evidence type="ECO:0000313" key="4">
    <source>
        <dbReference type="Proteomes" id="UP000477722"/>
    </source>
</evidence>
<gene>
    <name evidence="2" type="ORF">G5C65_12310</name>
    <name evidence="3" type="ORF">G5C65_36060</name>
</gene>
<protein>
    <submittedName>
        <fullName evidence="2">Helix-turn-helix domain-containing protein</fullName>
    </submittedName>
</protein>
<keyword evidence="4" id="KW-1185">Reference proteome</keyword>